<protein>
    <submittedName>
        <fullName evidence="9">Putative Mg2+ transporter-C (MgtC) family protein</fullName>
    </submittedName>
</protein>
<dbReference type="AlphaFoldDB" id="A0A3D9RZ09"/>
<gene>
    <name evidence="9" type="ORF">A8990_11234</name>
</gene>
<name>A0A3D9RZ09_9BACL</name>
<evidence type="ECO:0000259" key="8">
    <source>
        <dbReference type="Pfam" id="PF02308"/>
    </source>
</evidence>
<evidence type="ECO:0000256" key="1">
    <source>
        <dbReference type="ARBA" id="ARBA00004651"/>
    </source>
</evidence>
<evidence type="ECO:0000313" key="9">
    <source>
        <dbReference type="EMBL" id="REE85305.1"/>
    </source>
</evidence>
<evidence type="ECO:0000256" key="7">
    <source>
        <dbReference type="SAM" id="Phobius"/>
    </source>
</evidence>
<comment type="caution">
    <text evidence="9">The sequence shown here is derived from an EMBL/GenBank/DDBJ whole genome shotgun (WGS) entry which is preliminary data.</text>
</comment>
<dbReference type="GO" id="GO:0005886">
    <property type="term" value="C:plasma membrane"/>
    <property type="evidence" value="ECO:0007669"/>
    <property type="project" value="UniProtKB-SubCell"/>
</dbReference>
<dbReference type="InterPro" id="IPR003416">
    <property type="entry name" value="MgtC/SapB/SrpB/YhiD_fam"/>
</dbReference>
<comment type="similarity">
    <text evidence="2">Belongs to the MgtC/SapB family.</text>
</comment>
<feature type="transmembrane region" description="Helical" evidence="7">
    <location>
        <begin position="73"/>
        <end position="92"/>
    </location>
</feature>
<evidence type="ECO:0000256" key="5">
    <source>
        <dbReference type="ARBA" id="ARBA00022989"/>
    </source>
</evidence>
<accession>A0A3D9RZ09</accession>
<evidence type="ECO:0000256" key="6">
    <source>
        <dbReference type="ARBA" id="ARBA00023136"/>
    </source>
</evidence>
<keyword evidence="5 7" id="KW-1133">Transmembrane helix</keyword>
<sequence length="252" mass="27168">MSGIWHISHMEMVLRLLCATGLGGLIGLEREWSNHAAGFRTHILVCIGSTVIMLLSIYGFSEFVLEGNVRLDPARLAAQVISGIGFLGAGAIMRNGSSVSGLTTAASIWVVAAIGLCVGAGFYFVAAVATVFVLVSLFALNKLEKHWLHAKRVQEMLVKVNMQWGSVASIVSAIEGSGLSIYKLQTKLDEHSDRGGETGHVIVLQLLFKQPSREKLLLAIDLISTLAGVISVHVLQQPGTKRMKERQAQLQP</sequence>
<keyword evidence="4 7" id="KW-0812">Transmembrane</keyword>
<feature type="transmembrane region" description="Helical" evidence="7">
    <location>
        <begin position="122"/>
        <end position="141"/>
    </location>
</feature>
<reference evidence="9 10" key="1">
    <citation type="submission" date="2018-08" db="EMBL/GenBank/DDBJ databases">
        <title>Genomic Encyclopedia of Type Strains, Phase III (KMG-III): the genomes of soil and plant-associated and newly described type strains.</title>
        <authorList>
            <person name="Whitman W."/>
        </authorList>
    </citation>
    <scope>NUCLEOTIDE SEQUENCE [LARGE SCALE GENOMIC DNA]</scope>
    <source>
        <strain evidence="9 10">CGMCC 1.10966</strain>
    </source>
</reference>
<evidence type="ECO:0000256" key="4">
    <source>
        <dbReference type="ARBA" id="ARBA00022692"/>
    </source>
</evidence>
<dbReference type="EMBL" id="QTTN01000012">
    <property type="protein sequence ID" value="REE85305.1"/>
    <property type="molecule type" value="Genomic_DNA"/>
</dbReference>
<proteinExistence type="inferred from homology"/>
<feature type="transmembrane region" description="Helical" evidence="7">
    <location>
        <begin position="162"/>
        <end position="182"/>
    </location>
</feature>
<comment type="subcellular location">
    <subcellularLocation>
        <location evidence="1">Cell membrane</location>
        <topology evidence="1">Multi-pass membrane protein</topology>
    </subcellularLocation>
</comment>
<evidence type="ECO:0000313" key="10">
    <source>
        <dbReference type="Proteomes" id="UP000256304"/>
    </source>
</evidence>
<evidence type="ECO:0000256" key="2">
    <source>
        <dbReference type="ARBA" id="ARBA00009298"/>
    </source>
</evidence>
<dbReference type="Pfam" id="PF02308">
    <property type="entry name" value="MgtC"/>
    <property type="match status" value="1"/>
</dbReference>
<dbReference type="PRINTS" id="PR01837">
    <property type="entry name" value="MGTCSAPBPROT"/>
</dbReference>
<keyword evidence="6 7" id="KW-0472">Membrane</keyword>
<organism evidence="9 10">
    <name type="scientific">Paenibacillus taihuensis</name>
    <dbReference type="NCBI Taxonomy" id="1156355"/>
    <lineage>
        <taxon>Bacteria</taxon>
        <taxon>Bacillati</taxon>
        <taxon>Bacillota</taxon>
        <taxon>Bacilli</taxon>
        <taxon>Bacillales</taxon>
        <taxon>Paenibacillaceae</taxon>
        <taxon>Paenibacillus</taxon>
    </lineage>
</organism>
<dbReference type="PANTHER" id="PTHR33778">
    <property type="entry name" value="PROTEIN MGTC"/>
    <property type="match status" value="1"/>
</dbReference>
<dbReference type="InterPro" id="IPR049177">
    <property type="entry name" value="MgtC_SapB_SrpB_YhiD_N"/>
</dbReference>
<feature type="domain" description="MgtC/SapB/SrpB/YhiD N-terminal" evidence="8">
    <location>
        <begin position="16"/>
        <end position="145"/>
    </location>
</feature>
<dbReference type="Proteomes" id="UP000256304">
    <property type="component" value="Unassembled WGS sequence"/>
</dbReference>
<keyword evidence="10" id="KW-1185">Reference proteome</keyword>
<dbReference type="PANTHER" id="PTHR33778:SF1">
    <property type="entry name" value="MAGNESIUM TRANSPORTER YHID-RELATED"/>
    <property type="match status" value="1"/>
</dbReference>
<evidence type="ECO:0000256" key="3">
    <source>
        <dbReference type="ARBA" id="ARBA00022475"/>
    </source>
</evidence>
<feature type="transmembrane region" description="Helical" evidence="7">
    <location>
        <begin position="41"/>
        <end position="61"/>
    </location>
</feature>
<keyword evidence="3" id="KW-1003">Cell membrane</keyword>
<feature type="transmembrane region" description="Helical" evidence="7">
    <location>
        <begin position="216"/>
        <end position="235"/>
    </location>
</feature>
<feature type="transmembrane region" description="Helical" evidence="7">
    <location>
        <begin position="12"/>
        <end position="29"/>
    </location>
</feature>